<reference evidence="8 9" key="1">
    <citation type="submission" date="2024-02" db="EMBL/GenBank/DDBJ databases">
        <title>Lysinimicrobium sediminis NBRC 112286.</title>
        <authorList>
            <person name="Ichikawa N."/>
            <person name="Katano-Makiyama Y."/>
            <person name="Hidaka K."/>
        </authorList>
    </citation>
    <scope>NUCLEOTIDE SEQUENCE [LARGE SCALE GENOMIC DNA]</scope>
    <source>
        <strain evidence="8 9">NBRC 112286</strain>
    </source>
</reference>
<protein>
    <recommendedName>
        <fullName evidence="1">non-specific serine/threonine protein kinase</fullName>
        <ecNumber evidence="1">2.7.11.1</ecNumber>
    </recommendedName>
</protein>
<dbReference type="EC" id="2.7.11.1" evidence="1"/>
<dbReference type="PROSITE" id="PS00109">
    <property type="entry name" value="PROTEIN_KINASE_TYR"/>
    <property type="match status" value="1"/>
</dbReference>
<evidence type="ECO:0000256" key="4">
    <source>
        <dbReference type="ARBA" id="ARBA00022741"/>
    </source>
</evidence>
<evidence type="ECO:0000256" key="5">
    <source>
        <dbReference type="ARBA" id="ARBA00022777"/>
    </source>
</evidence>
<evidence type="ECO:0000256" key="6">
    <source>
        <dbReference type="ARBA" id="ARBA00022840"/>
    </source>
</evidence>
<evidence type="ECO:0000256" key="1">
    <source>
        <dbReference type="ARBA" id="ARBA00012513"/>
    </source>
</evidence>
<keyword evidence="2" id="KW-0723">Serine/threonine-protein kinase</keyword>
<name>A0ABP9WDI2_9MICO</name>
<dbReference type="Proteomes" id="UP001426770">
    <property type="component" value="Unassembled WGS sequence"/>
</dbReference>
<dbReference type="EMBL" id="BAABRR010000001">
    <property type="protein sequence ID" value="GAA5517714.1"/>
    <property type="molecule type" value="Genomic_DNA"/>
</dbReference>
<dbReference type="PANTHER" id="PTHR43289">
    <property type="entry name" value="MITOGEN-ACTIVATED PROTEIN KINASE KINASE KINASE 20-RELATED"/>
    <property type="match status" value="1"/>
</dbReference>
<dbReference type="PANTHER" id="PTHR43289:SF6">
    <property type="entry name" value="SERINE_THREONINE-PROTEIN KINASE NEKL-3"/>
    <property type="match status" value="1"/>
</dbReference>
<accession>A0ABP9WDI2</accession>
<keyword evidence="4" id="KW-0547">Nucleotide-binding</keyword>
<dbReference type="SMART" id="SM00220">
    <property type="entry name" value="S_TKc"/>
    <property type="match status" value="1"/>
</dbReference>
<evidence type="ECO:0000313" key="8">
    <source>
        <dbReference type="EMBL" id="GAA5517714.1"/>
    </source>
</evidence>
<proteinExistence type="predicted"/>
<keyword evidence="6" id="KW-0067">ATP-binding</keyword>
<feature type="domain" description="Protein kinase" evidence="7">
    <location>
        <begin position="14"/>
        <end position="203"/>
    </location>
</feature>
<evidence type="ECO:0000256" key="3">
    <source>
        <dbReference type="ARBA" id="ARBA00022679"/>
    </source>
</evidence>
<organism evidence="8 9">
    <name type="scientific">Demequina sediminis</name>
    <dbReference type="NCBI Taxonomy" id="1930058"/>
    <lineage>
        <taxon>Bacteria</taxon>
        <taxon>Bacillati</taxon>
        <taxon>Actinomycetota</taxon>
        <taxon>Actinomycetes</taxon>
        <taxon>Micrococcales</taxon>
        <taxon>Demequinaceae</taxon>
        <taxon>Demequina</taxon>
    </lineage>
</organism>
<keyword evidence="3" id="KW-0808">Transferase</keyword>
<dbReference type="InterPro" id="IPR008266">
    <property type="entry name" value="Tyr_kinase_AS"/>
</dbReference>
<evidence type="ECO:0000256" key="2">
    <source>
        <dbReference type="ARBA" id="ARBA00022527"/>
    </source>
</evidence>
<dbReference type="InterPro" id="IPR011009">
    <property type="entry name" value="Kinase-like_dom_sf"/>
</dbReference>
<gene>
    <name evidence="8" type="ORF">Lsed01_00123</name>
</gene>
<keyword evidence="9" id="KW-1185">Reference proteome</keyword>
<comment type="caution">
    <text evidence="8">The sequence shown here is derived from an EMBL/GenBank/DDBJ whole genome shotgun (WGS) entry which is preliminary data.</text>
</comment>
<evidence type="ECO:0000259" key="7">
    <source>
        <dbReference type="SMART" id="SM00220"/>
    </source>
</evidence>
<dbReference type="InterPro" id="IPR000719">
    <property type="entry name" value="Prot_kinase_dom"/>
</dbReference>
<sequence length="419" mass="42880">MPSAPARVAPLALDRVSRVVGRGDRDERLARERVADLASVAHPGVCVPLDVAREDDAVVACSPRVAGVALSGAGPVEALGEWVWLVASLADALAALHRAGFSHGDVSPANVIVGVRPVLIDLVGAALGRERGTPGFAAPERARGGPSPAADVYALGAVALAVAGDTIRTQAEAWMVPLLAQDPDARPTAAAVAAGLSRCAAPVRWRPEADVPRQGTPPPARTERDPRAWAWRLVRRPVRTLVIALACVAAIAWIAWGPDLAASEPSARGAELAADSVPADPAPVLSPPAPVAAAVALTTARGEALAVGDGEALVAMTVPGSGAWATASREARSLEEGTVFEGLVIAERGAVQVEVGDAVEGDNGAPRRALVAVTYEVSPHARSDPDGHSVAVPAHTQTALLALEWSGTVWRVAEVSDPP</sequence>
<keyword evidence="5" id="KW-0418">Kinase</keyword>
<dbReference type="RefSeq" id="WP_286215752.1">
    <property type="nucleotide sequence ID" value="NZ_AP027736.1"/>
</dbReference>
<evidence type="ECO:0000313" key="9">
    <source>
        <dbReference type="Proteomes" id="UP001426770"/>
    </source>
</evidence>
<dbReference type="SUPFAM" id="SSF56112">
    <property type="entry name" value="Protein kinase-like (PK-like)"/>
    <property type="match status" value="1"/>
</dbReference>
<dbReference type="Gene3D" id="1.10.510.10">
    <property type="entry name" value="Transferase(Phosphotransferase) domain 1"/>
    <property type="match status" value="1"/>
</dbReference>